<dbReference type="InterPro" id="IPR037185">
    <property type="entry name" value="EmrE-like"/>
</dbReference>
<feature type="transmembrane region" description="Helical" evidence="2">
    <location>
        <begin position="67"/>
        <end position="88"/>
    </location>
</feature>
<feature type="transmembrane region" description="Helical" evidence="2">
    <location>
        <begin position="155"/>
        <end position="172"/>
    </location>
</feature>
<dbReference type="GO" id="GO:0016020">
    <property type="term" value="C:membrane"/>
    <property type="evidence" value="ECO:0007669"/>
    <property type="project" value="InterPro"/>
</dbReference>
<feature type="transmembrane region" description="Helical" evidence="2">
    <location>
        <begin position="212"/>
        <end position="233"/>
    </location>
</feature>
<keyword evidence="5" id="KW-1185">Reference proteome</keyword>
<feature type="domain" description="EamA" evidence="3">
    <location>
        <begin position="184"/>
        <end position="325"/>
    </location>
</feature>
<evidence type="ECO:0000256" key="2">
    <source>
        <dbReference type="SAM" id="Phobius"/>
    </source>
</evidence>
<dbReference type="Proteomes" id="UP000318297">
    <property type="component" value="Unassembled WGS sequence"/>
</dbReference>
<feature type="transmembrane region" description="Helical" evidence="2">
    <location>
        <begin position="308"/>
        <end position="327"/>
    </location>
</feature>
<dbReference type="RefSeq" id="WP_246104622.1">
    <property type="nucleotide sequence ID" value="NZ_VIVQ01000002.1"/>
</dbReference>
<feature type="transmembrane region" description="Helical" evidence="2">
    <location>
        <begin position="253"/>
        <end position="271"/>
    </location>
</feature>
<comment type="caution">
    <text evidence="4">The sequence shown here is derived from an EMBL/GenBank/DDBJ whole genome shotgun (WGS) entry which is preliminary data.</text>
</comment>
<evidence type="ECO:0000256" key="1">
    <source>
        <dbReference type="ARBA" id="ARBA00007362"/>
    </source>
</evidence>
<feature type="domain" description="EamA" evidence="3">
    <location>
        <begin position="38"/>
        <end position="172"/>
    </location>
</feature>
<feature type="transmembrane region" description="Helical" evidence="2">
    <location>
        <begin position="100"/>
        <end position="119"/>
    </location>
</feature>
<dbReference type="EMBL" id="VIVQ01000002">
    <property type="protein sequence ID" value="TWE09942.1"/>
    <property type="molecule type" value="Genomic_DNA"/>
</dbReference>
<gene>
    <name evidence="4" type="ORF">BKA23_2287</name>
</gene>
<evidence type="ECO:0000259" key="3">
    <source>
        <dbReference type="Pfam" id="PF00892"/>
    </source>
</evidence>
<dbReference type="InterPro" id="IPR000620">
    <property type="entry name" value="EamA_dom"/>
</dbReference>
<feature type="transmembrane region" description="Helical" evidence="2">
    <location>
        <begin position="283"/>
        <end position="302"/>
    </location>
</feature>
<dbReference type="PANTHER" id="PTHR22911:SF79">
    <property type="entry name" value="MOBA-LIKE NTP TRANSFERASE DOMAIN-CONTAINING PROTEIN"/>
    <property type="match status" value="1"/>
</dbReference>
<name>A0A561E2W0_9MICO</name>
<reference evidence="4 5" key="1">
    <citation type="submission" date="2019-06" db="EMBL/GenBank/DDBJ databases">
        <title>Sequencing the genomes of 1000 actinobacteria strains.</title>
        <authorList>
            <person name="Klenk H.-P."/>
        </authorList>
    </citation>
    <scope>NUCLEOTIDE SEQUENCE [LARGE SCALE GENOMIC DNA]</scope>
    <source>
        <strain evidence="4 5">DSM 19560</strain>
    </source>
</reference>
<keyword evidence="2" id="KW-0812">Transmembrane</keyword>
<organism evidence="4 5">
    <name type="scientific">Rudaeicoccus suwonensis</name>
    <dbReference type="NCBI Taxonomy" id="657409"/>
    <lineage>
        <taxon>Bacteria</taxon>
        <taxon>Bacillati</taxon>
        <taxon>Actinomycetota</taxon>
        <taxon>Actinomycetes</taxon>
        <taxon>Micrococcales</taxon>
        <taxon>Dermacoccaceae</taxon>
        <taxon>Rudaeicoccus</taxon>
    </lineage>
</organism>
<accession>A0A561E2W0</accession>
<dbReference type="SUPFAM" id="SSF103481">
    <property type="entry name" value="Multidrug resistance efflux transporter EmrE"/>
    <property type="match status" value="2"/>
</dbReference>
<keyword evidence="2" id="KW-0472">Membrane</keyword>
<feature type="transmembrane region" description="Helical" evidence="2">
    <location>
        <begin position="125"/>
        <end position="148"/>
    </location>
</feature>
<evidence type="ECO:0000313" key="5">
    <source>
        <dbReference type="Proteomes" id="UP000318297"/>
    </source>
</evidence>
<sequence length="339" mass="34647">MTATEMTPVDPTLRFQTPEPLPVNAADATATHTGGRSALAIAIASAAAFGSSGTCAKALLDAGWSPAAAVTARIALAALVLAIPTVLALRGRWHLLRSRVLPIAIYGLTGVAGCQLAYFNAVNHLSVGVALMLEYLSPVLLVLGVWAWKRRRPATLTLVGTTTCVVGLVLVLDVFGGAHLSAVGIAWGLGAAVCSAGYFVLAGRSDDEFPPLALAGVGMAVGAVLLGVLGALGILPMHATTRDTIFAGHHTSFLVPLVALAVIATAFAYATGVMSARRLGTTVASFVALAEVLFSVVFAWLLLGQLPLPVQLAGGVLIVGGVVLVRLGELRGASRHTAR</sequence>
<feature type="transmembrane region" description="Helical" evidence="2">
    <location>
        <begin position="178"/>
        <end position="200"/>
    </location>
</feature>
<protein>
    <submittedName>
        <fullName evidence="4">Threonine/homoserine efflux transporter RhtA</fullName>
    </submittedName>
</protein>
<comment type="similarity">
    <text evidence="1">Belongs to the EamA transporter family.</text>
</comment>
<dbReference type="PANTHER" id="PTHR22911">
    <property type="entry name" value="ACYL-MALONYL CONDENSING ENZYME-RELATED"/>
    <property type="match status" value="1"/>
</dbReference>
<keyword evidence="2" id="KW-1133">Transmembrane helix</keyword>
<evidence type="ECO:0000313" key="4">
    <source>
        <dbReference type="EMBL" id="TWE09942.1"/>
    </source>
</evidence>
<dbReference type="Pfam" id="PF00892">
    <property type="entry name" value="EamA"/>
    <property type="match status" value="2"/>
</dbReference>
<dbReference type="AlphaFoldDB" id="A0A561E2W0"/>
<proteinExistence type="inferred from homology"/>